<dbReference type="Gene3D" id="3.40.190.10">
    <property type="entry name" value="Periplasmic binding protein-like II"/>
    <property type="match status" value="1"/>
</dbReference>
<dbReference type="KEGG" id="amob:HG15A2_47180"/>
<proteinExistence type="predicted"/>
<dbReference type="Gene3D" id="3.90.76.10">
    <property type="entry name" value="Dipeptide-binding Protein, Domain 1"/>
    <property type="match status" value="1"/>
</dbReference>
<accession>A0A517N2K9</accession>
<evidence type="ECO:0000256" key="2">
    <source>
        <dbReference type="SAM" id="SignalP"/>
    </source>
</evidence>
<evidence type="ECO:0000313" key="5">
    <source>
        <dbReference type="Proteomes" id="UP000319852"/>
    </source>
</evidence>
<feature type="signal peptide" evidence="2">
    <location>
        <begin position="1"/>
        <end position="26"/>
    </location>
</feature>
<evidence type="ECO:0000313" key="4">
    <source>
        <dbReference type="EMBL" id="QDT01376.1"/>
    </source>
</evidence>
<dbReference type="RefSeq" id="WP_145063517.1">
    <property type="nucleotide sequence ID" value="NZ_CP036263.1"/>
</dbReference>
<dbReference type="Gene3D" id="3.10.105.10">
    <property type="entry name" value="Dipeptide-binding Protein, Domain 3"/>
    <property type="match status" value="1"/>
</dbReference>
<feature type="compositionally biased region" description="Acidic residues" evidence="1">
    <location>
        <begin position="37"/>
        <end position="55"/>
    </location>
</feature>
<protein>
    <submittedName>
        <fullName evidence="4">Oligopeptide-binding protein AppA</fullName>
    </submittedName>
</protein>
<dbReference type="GO" id="GO:0015833">
    <property type="term" value="P:peptide transport"/>
    <property type="evidence" value="ECO:0007669"/>
    <property type="project" value="TreeGrafter"/>
</dbReference>
<dbReference type="EMBL" id="CP036263">
    <property type="protein sequence ID" value="QDT01376.1"/>
    <property type="molecule type" value="Genomic_DNA"/>
</dbReference>
<dbReference type="GO" id="GO:1904680">
    <property type="term" value="F:peptide transmembrane transporter activity"/>
    <property type="evidence" value="ECO:0007669"/>
    <property type="project" value="TreeGrafter"/>
</dbReference>
<dbReference type="InterPro" id="IPR000914">
    <property type="entry name" value="SBP_5_dom"/>
</dbReference>
<dbReference type="AlphaFoldDB" id="A0A517N2K9"/>
<dbReference type="PROSITE" id="PS51257">
    <property type="entry name" value="PROKAR_LIPOPROTEIN"/>
    <property type="match status" value="1"/>
</dbReference>
<dbReference type="SUPFAM" id="SSF53850">
    <property type="entry name" value="Periplasmic binding protein-like II"/>
    <property type="match status" value="1"/>
</dbReference>
<feature type="region of interest" description="Disordered" evidence="1">
    <location>
        <begin position="21"/>
        <end position="67"/>
    </location>
</feature>
<evidence type="ECO:0000256" key="1">
    <source>
        <dbReference type="SAM" id="MobiDB-lite"/>
    </source>
</evidence>
<keyword evidence="2" id="KW-0732">Signal</keyword>
<name>A0A517N2K9_9BACT</name>
<evidence type="ECO:0000259" key="3">
    <source>
        <dbReference type="Pfam" id="PF00496"/>
    </source>
</evidence>
<dbReference type="Pfam" id="PF00496">
    <property type="entry name" value="SBP_bac_5"/>
    <property type="match status" value="1"/>
</dbReference>
<dbReference type="Proteomes" id="UP000319852">
    <property type="component" value="Chromosome"/>
</dbReference>
<dbReference type="OrthoDB" id="48318at2"/>
<sequence precursor="true">MTIAKLSLTLCCLLALTAGCSSSTEAPPKAKQSEEQAIADESTDSAETSETEEAEAAPSDQPFVLGNAIVDFDPPTLEELDESADWQDNPVLDSEAQLRKELAEEEPPEVSVEEALKLKNGPPGNNKKILTALGVLADADGKNVDYDQDFVRHVTGDLKTTNPVMVSSVTDFEFSDLSGLGFLSFDRHFNYFAPQNSVVSWQTSKDGLTDKMVIRDDLTWSDGKPVTAHDIEFSYRLIMTDHDDLVIPAVRQGTDQLKLVKAYDDHTIVYFHKTALATNKPNMIFPILPKHIYEKTLPEDPSMKRSKRHRELEDHPVVNGGYTLSKRVRNQEFVVKRRESYYMHNGKQVRKKPYFKSVRVKVIEDANTALLALKKGDIEEMLLRPEQWESQTGDAAFYKHNTKVTAIEWTNFFFQYNVESRYFADKKVRWAMTYAVDYEELLKTICRDLYQQSQGTYHPESWMFPENAPKIVQQDLDKAEDLLDEAGWDDSDGDGIRDKMIDGKLVPFEFALMTYTSETGIQAATLMKECLDQIGIIAHVKSTEFTVMQQKNLDHEFDMTMGGWGTSTDPDSNENIFATGQNRNYGQYSNEEVDRLFKEGRKELDKEKRAAIYAKIHQILWDDQPYTWLFYRPAFYAFNKKLRGYHFSPRGPYNYSPGVSSIYVPAERP</sequence>
<organism evidence="4 5">
    <name type="scientific">Adhaeretor mobilis</name>
    <dbReference type="NCBI Taxonomy" id="1930276"/>
    <lineage>
        <taxon>Bacteria</taxon>
        <taxon>Pseudomonadati</taxon>
        <taxon>Planctomycetota</taxon>
        <taxon>Planctomycetia</taxon>
        <taxon>Pirellulales</taxon>
        <taxon>Lacipirellulaceae</taxon>
        <taxon>Adhaeretor</taxon>
    </lineage>
</organism>
<feature type="chain" id="PRO_5021807147" evidence="2">
    <location>
        <begin position="27"/>
        <end position="669"/>
    </location>
</feature>
<reference evidence="4 5" key="1">
    <citation type="submission" date="2019-02" db="EMBL/GenBank/DDBJ databases">
        <title>Deep-cultivation of Planctomycetes and their phenomic and genomic characterization uncovers novel biology.</title>
        <authorList>
            <person name="Wiegand S."/>
            <person name="Jogler M."/>
            <person name="Boedeker C."/>
            <person name="Pinto D."/>
            <person name="Vollmers J."/>
            <person name="Rivas-Marin E."/>
            <person name="Kohn T."/>
            <person name="Peeters S.H."/>
            <person name="Heuer A."/>
            <person name="Rast P."/>
            <person name="Oberbeckmann S."/>
            <person name="Bunk B."/>
            <person name="Jeske O."/>
            <person name="Meyerdierks A."/>
            <person name="Storesund J.E."/>
            <person name="Kallscheuer N."/>
            <person name="Luecker S."/>
            <person name="Lage O.M."/>
            <person name="Pohl T."/>
            <person name="Merkel B.J."/>
            <person name="Hornburger P."/>
            <person name="Mueller R.-W."/>
            <person name="Bruemmer F."/>
            <person name="Labrenz M."/>
            <person name="Spormann A.M."/>
            <person name="Op den Camp H."/>
            <person name="Overmann J."/>
            <person name="Amann R."/>
            <person name="Jetten M.S.M."/>
            <person name="Mascher T."/>
            <person name="Medema M.H."/>
            <person name="Devos D.P."/>
            <person name="Kaster A.-K."/>
            <person name="Ovreas L."/>
            <person name="Rohde M."/>
            <person name="Galperin M.Y."/>
            <person name="Jogler C."/>
        </authorList>
    </citation>
    <scope>NUCLEOTIDE SEQUENCE [LARGE SCALE GENOMIC DNA]</scope>
    <source>
        <strain evidence="4 5">HG15A2</strain>
    </source>
</reference>
<dbReference type="InterPro" id="IPR039424">
    <property type="entry name" value="SBP_5"/>
</dbReference>
<dbReference type="PANTHER" id="PTHR30290">
    <property type="entry name" value="PERIPLASMIC BINDING COMPONENT OF ABC TRANSPORTER"/>
    <property type="match status" value="1"/>
</dbReference>
<feature type="domain" description="Solute-binding protein family 5" evidence="3">
    <location>
        <begin position="200"/>
        <end position="575"/>
    </location>
</feature>
<keyword evidence="5" id="KW-1185">Reference proteome</keyword>
<gene>
    <name evidence="4" type="primary">appA</name>
    <name evidence="4" type="ORF">HG15A2_47180</name>
</gene>